<evidence type="ECO:0000313" key="3">
    <source>
        <dbReference type="EMBL" id="GBM23635.1"/>
    </source>
</evidence>
<sequence>MVNFFLYYNAFLQLFLIVKCDFACYIIWYIKSVENSSPVPCNECKEHLQQIETLQSEVTKCNSEIKELKVLLRLSPPESMANNSRKDPSQAIPEPTEFEYLKNIIYEYMMGKEPV</sequence>
<protein>
    <submittedName>
        <fullName evidence="3">Uncharacterized protein</fullName>
    </submittedName>
</protein>
<dbReference type="Proteomes" id="UP000499080">
    <property type="component" value="Unassembled WGS sequence"/>
</dbReference>
<gene>
    <name evidence="3" type="ORF">AVEN_195451_1</name>
</gene>
<dbReference type="OrthoDB" id="5322683at2759"/>
<accession>A0A4Y2E771</accession>
<keyword evidence="2" id="KW-0812">Transmembrane</keyword>
<proteinExistence type="predicted"/>
<keyword evidence="2" id="KW-0472">Membrane</keyword>
<evidence type="ECO:0000256" key="2">
    <source>
        <dbReference type="SAM" id="Phobius"/>
    </source>
</evidence>
<comment type="caution">
    <text evidence="3">The sequence shown here is derived from an EMBL/GenBank/DDBJ whole genome shotgun (WGS) entry which is preliminary data.</text>
</comment>
<dbReference type="SUPFAM" id="SSF101283">
    <property type="entry name" value="GRIP domain"/>
    <property type="match status" value="1"/>
</dbReference>
<keyword evidence="2" id="KW-1133">Transmembrane helix</keyword>
<dbReference type="Gene3D" id="1.10.220.60">
    <property type="entry name" value="GRIP domain"/>
    <property type="match status" value="1"/>
</dbReference>
<keyword evidence="4" id="KW-1185">Reference proteome</keyword>
<feature type="transmembrane region" description="Helical" evidence="2">
    <location>
        <begin position="6"/>
        <end position="28"/>
    </location>
</feature>
<name>A0A4Y2E771_ARAVE</name>
<evidence type="ECO:0000256" key="1">
    <source>
        <dbReference type="SAM" id="Coils"/>
    </source>
</evidence>
<evidence type="ECO:0000313" key="4">
    <source>
        <dbReference type="Proteomes" id="UP000499080"/>
    </source>
</evidence>
<dbReference type="AlphaFoldDB" id="A0A4Y2E771"/>
<organism evidence="3 4">
    <name type="scientific">Araneus ventricosus</name>
    <name type="common">Orbweaver spider</name>
    <name type="synonym">Epeira ventricosa</name>
    <dbReference type="NCBI Taxonomy" id="182803"/>
    <lineage>
        <taxon>Eukaryota</taxon>
        <taxon>Metazoa</taxon>
        <taxon>Ecdysozoa</taxon>
        <taxon>Arthropoda</taxon>
        <taxon>Chelicerata</taxon>
        <taxon>Arachnida</taxon>
        <taxon>Araneae</taxon>
        <taxon>Araneomorphae</taxon>
        <taxon>Entelegynae</taxon>
        <taxon>Araneoidea</taxon>
        <taxon>Araneidae</taxon>
        <taxon>Araneus</taxon>
    </lineage>
</organism>
<feature type="non-terminal residue" evidence="3">
    <location>
        <position position="115"/>
    </location>
</feature>
<dbReference type="EMBL" id="BGPR01168876">
    <property type="protein sequence ID" value="GBM23635.1"/>
    <property type="molecule type" value="Genomic_DNA"/>
</dbReference>
<feature type="coiled-coil region" evidence="1">
    <location>
        <begin position="44"/>
        <end position="71"/>
    </location>
</feature>
<reference evidence="3 4" key="1">
    <citation type="journal article" date="2019" name="Sci. Rep.">
        <title>Orb-weaving spider Araneus ventricosus genome elucidates the spidroin gene catalogue.</title>
        <authorList>
            <person name="Kono N."/>
            <person name="Nakamura H."/>
            <person name="Ohtoshi R."/>
            <person name="Moran D.A.P."/>
            <person name="Shinohara A."/>
            <person name="Yoshida Y."/>
            <person name="Fujiwara M."/>
            <person name="Mori M."/>
            <person name="Tomita M."/>
            <person name="Arakawa K."/>
        </authorList>
    </citation>
    <scope>NUCLEOTIDE SEQUENCE [LARGE SCALE GENOMIC DNA]</scope>
</reference>
<keyword evidence="1" id="KW-0175">Coiled coil</keyword>